<dbReference type="AlphaFoldDB" id="A0A2P2QHU0"/>
<accession>A0A2P2QHU0</accession>
<protein>
    <submittedName>
        <fullName evidence="1">Uncharacterized protein</fullName>
    </submittedName>
</protein>
<dbReference type="EMBL" id="GGEC01085983">
    <property type="protein sequence ID" value="MBX66467.1"/>
    <property type="molecule type" value="Transcribed_RNA"/>
</dbReference>
<reference evidence="1" key="1">
    <citation type="submission" date="2018-02" db="EMBL/GenBank/DDBJ databases">
        <title>Rhizophora mucronata_Transcriptome.</title>
        <authorList>
            <person name="Meera S.P."/>
            <person name="Sreeshan A."/>
            <person name="Augustine A."/>
        </authorList>
    </citation>
    <scope>NUCLEOTIDE SEQUENCE</scope>
    <source>
        <tissue evidence="1">Leaf</tissue>
    </source>
</reference>
<evidence type="ECO:0000313" key="1">
    <source>
        <dbReference type="EMBL" id="MBX66467.1"/>
    </source>
</evidence>
<sequence>MLVKKYTMPANLYKSANIDVETIQKLNYTNLTLKLITHIHSKYKTPSNAIKITRRRLLH</sequence>
<proteinExistence type="predicted"/>
<name>A0A2P2QHU0_RHIMU</name>
<organism evidence="1">
    <name type="scientific">Rhizophora mucronata</name>
    <name type="common">Asiatic mangrove</name>
    <dbReference type="NCBI Taxonomy" id="61149"/>
    <lineage>
        <taxon>Eukaryota</taxon>
        <taxon>Viridiplantae</taxon>
        <taxon>Streptophyta</taxon>
        <taxon>Embryophyta</taxon>
        <taxon>Tracheophyta</taxon>
        <taxon>Spermatophyta</taxon>
        <taxon>Magnoliopsida</taxon>
        <taxon>eudicotyledons</taxon>
        <taxon>Gunneridae</taxon>
        <taxon>Pentapetalae</taxon>
        <taxon>rosids</taxon>
        <taxon>fabids</taxon>
        <taxon>Malpighiales</taxon>
        <taxon>Rhizophoraceae</taxon>
        <taxon>Rhizophora</taxon>
    </lineage>
</organism>